<protein>
    <submittedName>
        <fullName evidence="2">Uncharacterized protein</fullName>
    </submittedName>
</protein>
<dbReference type="AlphaFoldDB" id="A0A2U2N0X5"/>
<keyword evidence="3" id="KW-1185">Reference proteome</keyword>
<sequence length="155" mass="16900">MRIRCPACHAEYSIEQAVEDEAARELMGVLSDLPREVSRPLAAYLGLWRARTRALAWERALRVAREALSLHEDAALVGAALSETVEAMRGKQSAEGDWKPLTSHGYLKRVIESLAARGGGQAIAPRESGGGRKPQGQASRTAQALQDLEDWRRGG</sequence>
<dbReference type="OrthoDB" id="6872885at2"/>
<dbReference type="RefSeq" id="WP_109678815.1">
    <property type="nucleotide sequence ID" value="NZ_CP086615.1"/>
</dbReference>
<name>A0A2U2N0X5_9GAMM</name>
<accession>A0A2U2N0X5</accession>
<dbReference type="Proteomes" id="UP000245474">
    <property type="component" value="Unassembled WGS sequence"/>
</dbReference>
<gene>
    <name evidence="2" type="ORF">DEM34_10745</name>
</gene>
<evidence type="ECO:0000313" key="3">
    <source>
        <dbReference type="Proteomes" id="UP000245474"/>
    </source>
</evidence>
<evidence type="ECO:0000256" key="1">
    <source>
        <dbReference type="SAM" id="MobiDB-lite"/>
    </source>
</evidence>
<comment type="caution">
    <text evidence="2">The sequence shown here is derived from an EMBL/GenBank/DDBJ whole genome shotgun (WGS) entry which is preliminary data.</text>
</comment>
<reference evidence="2 3" key="1">
    <citation type="submission" date="2018-05" db="EMBL/GenBank/DDBJ databases">
        <title>Spiribacter halobius sp. nov., a moderately halophilic bacterium isolated from marine solar saltern.</title>
        <authorList>
            <person name="Zheng W.-S."/>
            <person name="Lu D.-C."/>
            <person name="Du Z.-J."/>
        </authorList>
    </citation>
    <scope>NUCLEOTIDE SEQUENCE [LARGE SCALE GENOMIC DNA]</scope>
    <source>
        <strain evidence="2 3">E85</strain>
    </source>
</reference>
<organism evidence="2 3">
    <name type="scientific">Sediminicurvatus halobius</name>
    <dbReference type="NCBI Taxonomy" id="2182432"/>
    <lineage>
        <taxon>Bacteria</taxon>
        <taxon>Pseudomonadati</taxon>
        <taxon>Pseudomonadota</taxon>
        <taxon>Gammaproteobacteria</taxon>
        <taxon>Chromatiales</taxon>
        <taxon>Ectothiorhodospiraceae</taxon>
        <taxon>Sediminicurvatus</taxon>
    </lineage>
</organism>
<evidence type="ECO:0000313" key="2">
    <source>
        <dbReference type="EMBL" id="PWG62836.1"/>
    </source>
</evidence>
<proteinExistence type="predicted"/>
<dbReference type="EMBL" id="QFFI01000015">
    <property type="protein sequence ID" value="PWG62836.1"/>
    <property type="molecule type" value="Genomic_DNA"/>
</dbReference>
<feature type="region of interest" description="Disordered" evidence="1">
    <location>
        <begin position="121"/>
        <end position="155"/>
    </location>
</feature>